<feature type="compositionally biased region" description="Polar residues" evidence="1">
    <location>
        <begin position="12"/>
        <end position="28"/>
    </location>
</feature>
<organism evidence="3 4">
    <name type="scientific">Durusdinium trenchii</name>
    <dbReference type="NCBI Taxonomy" id="1381693"/>
    <lineage>
        <taxon>Eukaryota</taxon>
        <taxon>Sar</taxon>
        <taxon>Alveolata</taxon>
        <taxon>Dinophyceae</taxon>
        <taxon>Suessiales</taxon>
        <taxon>Symbiodiniaceae</taxon>
        <taxon>Durusdinium</taxon>
    </lineage>
</organism>
<feature type="compositionally biased region" description="Gly residues" evidence="1">
    <location>
        <begin position="343"/>
        <end position="352"/>
    </location>
</feature>
<feature type="domain" description="KHDC4/BBP-like KH-domain type I" evidence="2">
    <location>
        <begin position="174"/>
        <end position="248"/>
    </location>
</feature>
<evidence type="ECO:0000313" key="3">
    <source>
        <dbReference type="EMBL" id="CAK9053862.1"/>
    </source>
</evidence>
<dbReference type="InterPro" id="IPR047889">
    <property type="entry name" value="KHDC4_KH-I_second"/>
</dbReference>
<comment type="caution">
    <text evidence="3">The sequence shown here is derived from an EMBL/GenBank/DDBJ whole genome shotgun (WGS) entry which is preliminary data.</text>
</comment>
<gene>
    <name evidence="3" type="ORF">SCF082_LOCUS29317</name>
</gene>
<dbReference type="PANTHER" id="PTHR15744">
    <property type="entry name" value="BLOM7"/>
    <property type="match status" value="1"/>
</dbReference>
<dbReference type="Gene3D" id="3.30.1370.10">
    <property type="entry name" value="K Homology domain, type 1"/>
    <property type="match status" value="1"/>
</dbReference>
<dbReference type="SUPFAM" id="SSF54791">
    <property type="entry name" value="Eukaryotic type KH-domain (KH-domain type I)"/>
    <property type="match status" value="1"/>
</dbReference>
<feature type="compositionally biased region" description="Basic residues" evidence="1">
    <location>
        <begin position="497"/>
        <end position="511"/>
    </location>
</feature>
<dbReference type="CDD" id="cd22386">
    <property type="entry name" value="KH-I_KHDC4_rpt2"/>
    <property type="match status" value="1"/>
</dbReference>
<dbReference type="PANTHER" id="PTHR15744:SF0">
    <property type="entry name" value="KH HOMOLOGY DOMAIN-CONTAINING PROTEIN 4"/>
    <property type="match status" value="1"/>
</dbReference>
<protein>
    <recommendedName>
        <fullName evidence="2">KHDC4/BBP-like KH-domain type I domain-containing protein</fullName>
    </recommendedName>
</protein>
<evidence type="ECO:0000259" key="2">
    <source>
        <dbReference type="Pfam" id="PF22675"/>
    </source>
</evidence>
<dbReference type="Proteomes" id="UP001642464">
    <property type="component" value="Unassembled WGS sequence"/>
</dbReference>
<keyword evidence="4" id="KW-1185">Reference proteome</keyword>
<dbReference type="EMBL" id="CAXAMM010023581">
    <property type="protein sequence ID" value="CAK9053862.1"/>
    <property type="molecule type" value="Genomic_DNA"/>
</dbReference>
<evidence type="ECO:0000256" key="1">
    <source>
        <dbReference type="SAM" id="MobiDB-lite"/>
    </source>
</evidence>
<accession>A0ABP0MQU9</accession>
<dbReference type="InterPro" id="IPR036612">
    <property type="entry name" value="KH_dom_type_1_sf"/>
</dbReference>
<feature type="compositionally biased region" description="Basic and acidic residues" evidence="1">
    <location>
        <begin position="411"/>
        <end position="434"/>
    </location>
</feature>
<feature type="region of interest" description="Disordered" evidence="1">
    <location>
        <begin position="1"/>
        <end position="67"/>
    </location>
</feature>
<dbReference type="Pfam" id="PF22675">
    <property type="entry name" value="KH-I_KHDC4-BBP"/>
    <property type="match status" value="1"/>
</dbReference>
<feature type="compositionally biased region" description="Polar residues" evidence="1">
    <location>
        <begin position="328"/>
        <end position="338"/>
    </location>
</feature>
<feature type="compositionally biased region" description="Low complexity" evidence="1">
    <location>
        <begin position="389"/>
        <end position="410"/>
    </location>
</feature>
<reference evidence="3 4" key="1">
    <citation type="submission" date="2024-02" db="EMBL/GenBank/DDBJ databases">
        <authorList>
            <person name="Chen Y."/>
            <person name="Shah S."/>
            <person name="Dougan E. K."/>
            <person name="Thang M."/>
            <person name="Chan C."/>
        </authorList>
    </citation>
    <scope>NUCLEOTIDE SEQUENCE [LARGE SCALE GENOMIC DNA]</scope>
</reference>
<sequence length="574" mass="62365">MTSPKVPEENAQEPTKASELQNSVQTTDAGDMDLTATASLGESAAASTGAWPGTTTPEPTLPMGKKEGLEHFPGHLVVDAFPRIVSATDIVEAFEDALAFCEPLLDSEESALSLLSTLQEWGLGVEEEGPRPRKNRRHDEAAKRGLSNLIAPPGELEGDSQKFICVFQVGLEDDEEFCLVKRILGKAGNNMRRIADECNAKVRLRGIGSGFLEGSDGTEANMPLQLNVSCTDYSDYVNAVDHVSRLLKDLYKHYRRYARSKGMEPPDVRLSVEEVRRDDLQLDQFAAKANRTDKERERDRKEREAERRERAMAAGTTGGQGRYASFQRLDNGTSSDSESSVGPLGGHGGGHGWSNYGGRSNYSSHGGTVDDEWRTRTLPSGAPMPTTPAGRRAAARTGGAAAAAAVSAAAREAEREERERMRLEKERKRREAEAKATALAKRPSRHAPRGMGMVFRSAGDAQQMHPDGQLPIGANTASPLQPPIPKGDGKKGDGKGKPARKRGGKGRKGKGKVAIQVQSHGQRLRFDTGSFTIWKTKIITIHHATTAQCFFPLFSHLCVSNSASHSHIESYIVF</sequence>
<name>A0ABP0MQU9_9DINO</name>
<feature type="region of interest" description="Disordered" evidence="1">
    <location>
        <begin position="281"/>
        <end position="513"/>
    </location>
</feature>
<evidence type="ECO:0000313" key="4">
    <source>
        <dbReference type="Proteomes" id="UP001642464"/>
    </source>
</evidence>
<dbReference type="InterPro" id="IPR031121">
    <property type="entry name" value="RIK/BLOM7"/>
</dbReference>
<dbReference type="InterPro" id="IPR055256">
    <property type="entry name" value="KH_1_KHDC4/BBP-like"/>
</dbReference>
<feature type="compositionally biased region" description="Basic and acidic residues" evidence="1">
    <location>
        <begin position="487"/>
        <end position="496"/>
    </location>
</feature>
<proteinExistence type="predicted"/>
<feature type="compositionally biased region" description="Basic and acidic residues" evidence="1">
    <location>
        <begin position="290"/>
        <end position="311"/>
    </location>
</feature>